<dbReference type="GO" id="GO:0006043">
    <property type="term" value="P:glucosamine catabolic process"/>
    <property type="evidence" value="ECO:0007669"/>
    <property type="project" value="TreeGrafter"/>
</dbReference>
<evidence type="ECO:0000256" key="2">
    <source>
        <dbReference type="ARBA" id="ARBA00022801"/>
    </source>
</evidence>
<organism evidence="6 7">
    <name type="scientific">Jiella flava</name>
    <dbReference type="NCBI Taxonomy" id="2816857"/>
    <lineage>
        <taxon>Bacteria</taxon>
        <taxon>Pseudomonadati</taxon>
        <taxon>Pseudomonadota</taxon>
        <taxon>Alphaproteobacteria</taxon>
        <taxon>Hyphomicrobiales</taxon>
        <taxon>Aurantimonadaceae</taxon>
        <taxon>Jiella</taxon>
    </lineage>
</organism>
<dbReference type="InterPro" id="IPR037171">
    <property type="entry name" value="NagB/RpiA_transferase-like"/>
</dbReference>
<evidence type="ECO:0000256" key="4">
    <source>
        <dbReference type="HAMAP-Rule" id="MF_01241"/>
    </source>
</evidence>
<dbReference type="Pfam" id="PF01182">
    <property type="entry name" value="Glucosamine_iso"/>
    <property type="match status" value="1"/>
</dbReference>
<dbReference type="Gene3D" id="3.40.50.1360">
    <property type="match status" value="1"/>
</dbReference>
<accession>A0A939JVB9</accession>
<dbReference type="AlphaFoldDB" id="A0A939JVB9"/>
<keyword evidence="3 4" id="KW-0119">Carbohydrate metabolism</keyword>
<feature type="active site" description="For ring-opening step" evidence="4">
    <location>
        <position position="136"/>
    </location>
</feature>
<dbReference type="GO" id="GO:0042802">
    <property type="term" value="F:identical protein binding"/>
    <property type="evidence" value="ECO:0007669"/>
    <property type="project" value="TreeGrafter"/>
</dbReference>
<feature type="active site" description="For ring-opening step" evidence="4">
    <location>
        <position position="143"/>
    </location>
</feature>
<comment type="similarity">
    <text evidence="4">Belongs to the glucosamine/galactosamine-6-phosphate isomerase family. NagB subfamily.</text>
</comment>
<sequence length="273" mass="28872">MKVLIFPTASEAIASVADRVLDEVKRKASAVLGLATGGTMEAVYDRLVLRAQVDDVSFANVKSFNLDEYWGLPPDHPASYHTYMRERLFERIDIKLANTRLPRGDRTDAAAECRAYEAAIANAGGIDLQLLGIGRNGHIGFNEPTSSLASRTRVKTLTEATRQANAAFFDRPEHVPPCALTMGIGTILDARACVLLAIGSAKSAAVAKAIEGPVAATCPASALQLHGDMTMVLDREAAVGLTLIDYYQSVHPDGAQIGAGDPCAPPAASPATD</sequence>
<keyword evidence="2 4" id="KW-0378">Hydrolase</keyword>
<dbReference type="NCBIfam" id="TIGR00502">
    <property type="entry name" value="nagB"/>
    <property type="match status" value="1"/>
</dbReference>
<dbReference type="GO" id="GO:0005975">
    <property type="term" value="P:carbohydrate metabolic process"/>
    <property type="evidence" value="ECO:0007669"/>
    <property type="project" value="InterPro"/>
</dbReference>
<protein>
    <recommendedName>
        <fullName evidence="4">Glucosamine-6-phosphate deaminase</fullName>
        <ecNumber evidence="4">3.5.99.6</ecNumber>
    </recommendedName>
    <alternativeName>
        <fullName evidence="4">GlcN6P deaminase</fullName>
        <shortName evidence="4">GNPDA</shortName>
    </alternativeName>
    <alternativeName>
        <fullName evidence="4">Glucosamine-6-phosphate isomerase</fullName>
    </alternativeName>
</protein>
<dbReference type="CDD" id="cd01399">
    <property type="entry name" value="GlcN6P_deaminase"/>
    <property type="match status" value="1"/>
</dbReference>
<evidence type="ECO:0000259" key="5">
    <source>
        <dbReference type="Pfam" id="PF01182"/>
    </source>
</evidence>
<dbReference type="HAMAP" id="MF_01241">
    <property type="entry name" value="GlcN6P_deamin"/>
    <property type="match status" value="1"/>
</dbReference>
<keyword evidence="4" id="KW-0021">Allosteric enzyme</keyword>
<comment type="caution">
    <text evidence="6">The sequence shown here is derived from an EMBL/GenBank/DDBJ whole genome shotgun (WGS) entry which is preliminary data.</text>
</comment>
<name>A0A939JVB9_9HYPH</name>
<feature type="site" description="Part of the allosteric site" evidence="4">
    <location>
        <position position="156"/>
    </location>
</feature>
<dbReference type="FunFam" id="3.40.50.1360:FF:000003">
    <property type="entry name" value="Glucosamine-6-phosphate deaminase"/>
    <property type="match status" value="1"/>
</dbReference>
<feature type="active site" description="Proton acceptor; for enolization step" evidence="4">
    <location>
        <position position="67"/>
    </location>
</feature>
<dbReference type="EMBL" id="JAFMPP010000001">
    <property type="protein sequence ID" value="MBO0661116.1"/>
    <property type="molecule type" value="Genomic_DNA"/>
</dbReference>
<feature type="domain" description="Glucosamine/galactosamine-6-phosphate isomerase" evidence="5">
    <location>
        <begin position="9"/>
        <end position="226"/>
    </location>
</feature>
<dbReference type="EC" id="3.5.99.6" evidence="4"/>
<comment type="caution">
    <text evidence="4">Lacks conserved residue(s) required for the propagation of feature annotation.</text>
</comment>
<dbReference type="InterPro" id="IPR006148">
    <property type="entry name" value="Glc/Gal-6P_isomerase"/>
</dbReference>
<dbReference type="PROSITE" id="PS01161">
    <property type="entry name" value="GLC_GALNAC_ISOMERASE"/>
    <property type="match status" value="1"/>
</dbReference>
<dbReference type="PANTHER" id="PTHR11280:SF5">
    <property type="entry name" value="GLUCOSAMINE-6-PHOSPHATE ISOMERASE"/>
    <property type="match status" value="1"/>
</dbReference>
<comment type="catalytic activity">
    <reaction evidence="1 4">
        <text>alpha-D-glucosamine 6-phosphate + H2O = beta-D-fructose 6-phosphate + NH4(+)</text>
        <dbReference type="Rhea" id="RHEA:12172"/>
        <dbReference type="ChEBI" id="CHEBI:15377"/>
        <dbReference type="ChEBI" id="CHEBI:28938"/>
        <dbReference type="ChEBI" id="CHEBI:57634"/>
        <dbReference type="ChEBI" id="CHEBI:75989"/>
        <dbReference type="EC" id="3.5.99.6"/>
    </reaction>
</comment>
<proteinExistence type="inferred from homology"/>
<dbReference type="RefSeq" id="WP_207255755.1">
    <property type="nucleotide sequence ID" value="NZ_JAFMPP010000001.1"/>
</dbReference>
<comment type="activity regulation">
    <text evidence="4">Allosterically activated by N-acetylglucosamine 6-phosphate (GlcNAc6P).</text>
</comment>
<gene>
    <name evidence="4 6" type="primary">nagB</name>
    <name evidence="6" type="ORF">J1C48_00880</name>
</gene>
<dbReference type="GO" id="GO:0004342">
    <property type="term" value="F:glucosamine-6-phosphate deaminase activity"/>
    <property type="evidence" value="ECO:0007669"/>
    <property type="project" value="UniProtKB-UniRule"/>
</dbReference>
<dbReference type="GO" id="GO:0005737">
    <property type="term" value="C:cytoplasm"/>
    <property type="evidence" value="ECO:0007669"/>
    <property type="project" value="TreeGrafter"/>
</dbReference>
<evidence type="ECO:0000313" key="6">
    <source>
        <dbReference type="EMBL" id="MBO0661116.1"/>
    </source>
</evidence>
<dbReference type="SUPFAM" id="SSF100950">
    <property type="entry name" value="NagB/RpiA/CoA transferase-like"/>
    <property type="match status" value="1"/>
</dbReference>
<dbReference type="InterPro" id="IPR018321">
    <property type="entry name" value="Glucosamine6P_isomerase_CS"/>
</dbReference>
<feature type="site" description="Part of the allosteric site" evidence="4">
    <location>
        <position position="146"/>
    </location>
</feature>
<dbReference type="PANTHER" id="PTHR11280">
    <property type="entry name" value="GLUCOSAMINE-6-PHOSPHATE ISOMERASE"/>
    <property type="match status" value="1"/>
</dbReference>
<dbReference type="Proteomes" id="UP000664122">
    <property type="component" value="Unassembled WGS sequence"/>
</dbReference>
<evidence type="ECO:0000256" key="3">
    <source>
        <dbReference type="ARBA" id="ARBA00023277"/>
    </source>
</evidence>
<reference evidence="6" key="1">
    <citation type="submission" date="2021-03" db="EMBL/GenBank/DDBJ databases">
        <title>Whole genome sequence of Jiella sp. CQZ9-1.</title>
        <authorList>
            <person name="Tuo L."/>
        </authorList>
    </citation>
    <scope>NUCLEOTIDE SEQUENCE</scope>
    <source>
        <strain evidence="6">CQZ9-1</strain>
    </source>
</reference>
<evidence type="ECO:0000313" key="7">
    <source>
        <dbReference type="Proteomes" id="UP000664122"/>
    </source>
</evidence>
<keyword evidence="7" id="KW-1185">Reference proteome</keyword>
<dbReference type="GO" id="GO:0006046">
    <property type="term" value="P:N-acetylglucosamine catabolic process"/>
    <property type="evidence" value="ECO:0007669"/>
    <property type="project" value="UniProtKB-UniRule"/>
</dbReference>
<comment type="function">
    <text evidence="4">Catalyzes the reversible isomerization-deamination of glucosamine 6-phosphate (GlcN6P) to form fructose 6-phosphate (Fru6P) and ammonium ion.</text>
</comment>
<dbReference type="InterPro" id="IPR004547">
    <property type="entry name" value="Glucosamine6P_isomerase"/>
</dbReference>
<dbReference type="GO" id="GO:0019262">
    <property type="term" value="P:N-acetylneuraminate catabolic process"/>
    <property type="evidence" value="ECO:0007669"/>
    <property type="project" value="UniProtKB-UniRule"/>
</dbReference>
<comment type="pathway">
    <text evidence="4">Amino-sugar metabolism; N-acetylneuraminate degradation; D-fructose 6-phosphate from N-acetylneuraminate: step 5/5.</text>
</comment>
<feature type="active site" description="Proton acceptor; for ring-opening step" evidence="4">
    <location>
        <position position="138"/>
    </location>
</feature>
<feature type="site" description="Part of the allosteric site" evidence="4">
    <location>
        <position position="155"/>
    </location>
</feature>
<feature type="site" description="Part of the allosteric site" evidence="4">
    <location>
        <position position="153"/>
    </location>
</feature>
<evidence type="ECO:0000256" key="1">
    <source>
        <dbReference type="ARBA" id="ARBA00000644"/>
    </source>
</evidence>